<evidence type="ECO:0000313" key="2">
    <source>
        <dbReference type="EMBL" id="GBL65377.1"/>
    </source>
</evidence>
<sequence length="121" mass="13277">MGSSNKQSQGQKNIAFVICYLPVCEQFSRKNVVHSLTSTKVNDFTRAVQGSAWKGHILFLISFLEGRGLLQDQRVKSYVLLLVWCGNLKREEPAQVSSSSSDSGSKLGSRSKNGPSVASKR</sequence>
<proteinExistence type="predicted"/>
<gene>
    <name evidence="2" type="ORF">AVEN_52665_1</name>
</gene>
<keyword evidence="3" id="KW-1185">Reference proteome</keyword>
<name>A0A4Y1ZSC0_ARAVE</name>
<dbReference type="AlphaFoldDB" id="A0A4Y1ZSC0"/>
<feature type="region of interest" description="Disordered" evidence="1">
    <location>
        <begin position="91"/>
        <end position="121"/>
    </location>
</feature>
<evidence type="ECO:0000256" key="1">
    <source>
        <dbReference type="SAM" id="MobiDB-lite"/>
    </source>
</evidence>
<feature type="compositionally biased region" description="Low complexity" evidence="1">
    <location>
        <begin position="97"/>
        <end position="112"/>
    </location>
</feature>
<comment type="caution">
    <text evidence="2">The sequence shown here is derived from an EMBL/GenBank/DDBJ whole genome shotgun (WGS) entry which is preliminary data.</text>
</comment>
<organism evidence="2 3">
    <name type="scientific">Araneus ventricosus</name>
    <name type="common">Orbweaver spider</name>
    <name type="synonym">Epeira ventricosa</name>
    <dbReference type="NCBI Taxonomy" id="182803"/>
    <lineage>
        <taxon>Eukaryota</taxon>
        <taxon>Metazoa</taxon>
        <taxon>Ecdysozoa</taxon>
        <taxon>Arthropoda</taxon>
        <taxon>Chelicerata</taxon>
        <taxon>Arachnida</taxon>
        <taxon>Araneae</taxon>
        <taxon>Araneomorphae</taxon>
        <taxon>Entelegynae</taxon>
        <taxon>Araneoidea</taxon>
        <taxon>Araneidae</taxon>
        <taxon>Araneus</taxon>
    </lineage>
</organism>
<dbReference type="EMBL" id="BGPR01077374">
    <property type="protein sequence ID" value="GBL65377.1"/>
    <property type="molecule type" value="Genomic_DNA"/>
</dbReference>
<protein>
    <submittedName>
        <fullName evidence="2">Uncharacterized protein</fullName>
    </submittedName>
</protein>
<dbReference type="Proteomes" id="UP000499080">
    <property type="component" value="Unassembled WGS sequence"/>
</dbReference>
<accession>A0A4Y1ZSC0</accession>
<reference evidence="2 3" key="1">
    <citation type="journal article" date="2019" name="Sci. Rep.">
        <title>Orb-weaving spider Araneus ventricosus genome elucidates the spidroin gene catalogue.</title>
        <authorList>
            <person name="Kono N."/>
            <person name="Nakamura H."/>
            <person name="Ohtoshi R."/>
            <person name="Moran D.A.P."/>
            <person name="Shinohara A."/>
            <person name="Yoshida Y."/>
            <person name="Fujiwara M."/>
            <person name="Mori M."/>
            <person name="Tomita M."/>
            <person name="Arakawa K."/>
        </authorList>
    </citation>
    <scope>NUCLEOTIDE SEQUENCE [LARGE SCALE GENOMIC DNA]</scope>
</reference>
<evidence type="ECO:0000313" key="3">
    <source>
        <dbReference type="Proteomes" id="UP000499080"/>
    </source>
</evidence>